<protein>
    <recommendedName>
        <fullName evidence="5">Phosphoribosylaminoimidazole-succinocarboxamide synthase</fullName>
    </recommendedName>
</protein>
<dbReference type="EMBL" id="KV875096">
    <property type="protein sequence ID" value="OIW30925.1"/>
    <property type="molecule type" value="Genomic_DNA"/>
</dbReference>
<gene>
    <name evidence="3" type="ORF">CONLIGDRAFT_653621</name>
</gene>
<proteinExistence type="predicted"/>
<dbReference type="AlphaFoldDB" id="A0A1J7IUC9"/>
<keyword evidence="2" id="KW-1133">Transmembrane helix</keyword>
<feature type="transmembrane region" description="Helical" evidence="2">
    <location>
        <begin position="345"/>
        <end position="365"/>
    </location>
</feature>
<evidence type="ECO:0000313" key="3">
    <source>
        <dbReference type="EMBL" id="OIW30925.1"/>
    </source>
</evidence>
<name>A0A1J7IUC9_9PEZI</name>
<organism evidence="3 4">
    <name type="scientific">Coniochaeta ligniaria NRRL 30616</name>
    <dbReference type="NCBI Taxonomy" id="1408157"/>
    <lineage>
        <taxon>Eukaryota</taxon>
        <taxon>Fungi</taxon>
        <taxon>Dikarya</taxon>
        <taxon>Ascomycota</taxon>
        <taxon>Pezizomycotina</taxon>
        <taxon>Sordariomycetes</taxon>
        <taxon>Sordariomycetidae</taxon>
        <taxon>Coniochaetales</taxon>
        <taxon>Coniochaetaceae</taxon>
        <taxon>Coniochaeta</taxon>
    </lineage>
</organism>
<sequence>MDPSADLQGRMNADMLTSFRDELVREAGIVTPGVDDTPYIQFAIEALTRDRDTGYSANDSESSDETLPGHRAVPDQGLGYYQPTPIIEQQRRTYSNAPQIAGPPSGQPQHGRLGGQPEALNPYPPTRPLDGPQSGTHYGFSPQARAAAWNDGSMLASKSEPRAIRPDEVVPMDRDLMTGAQSLKEAHGFPNLHYRPWLLRPASFITLLLLCLLMVAALIFSAVYSATRNGFVAYADSGGQYFLFRILPQLLAAIIVIYTQCVVAAMFRILPFVRLASKTAEERERSVYMDLYPGHTLWPKLIDEWEMWMFVFVSWLINLTLPLQSSLFTPLRVNETWRWGAVQGVVWTLVALYVVLMVSAIITLIEWTKITQTGLIWDPRSLADIIVMISDTNIAPQYKGTELASHRSTIGFALRHRNIERLGYWGGQDGRRERFFYAIRSLESDNPRQRRSGSTNNEKPHPSSIDYAHDTRDRDLEAATHRQVVRHGHLPWCLRNNQLIFSVVAATILLVALFVVSFLPSTRITNGFPPGLPSHPTPGGFSPANFLYSFLPSLLGLILYLLFQSLDLSFRILQPWAALADNANPHNPGGGASARQSLLADYAACLPFQTTLHALRNGHYRVAFLSLLSTLFIFLPILGGGVFTALTDPATHNSVRMFPSLPVYGLVLALLVLYLVGLAAALPSRHAFRLPHGVTCLAEVFGFLVNEDLLSEKCFKGVRSRGELLGKMGVGRTGDVDEGGRWVLGTGGSGGDGEGVLGVRRVARFTGRRVRKSQIRRGGRYGVA</sequence>
<feature type="transmembrane region" description="Helical" evidence="2">
    <location>
        <begin position="307"/>
        <end position="325"/>
    </location>
</feature>
<feature type="region of interest" description="Disordered" evidence="1">
    <location>
        <begin position="445"/>
        <end position="468"/>
    </location>
</feature>
<feature type="transmembrane region" description="Helical" evidence="2">
    <location>
        <begin position="540"/>
        <end position="563"/>
    </location>
</feature>
<feature type="region of interest" description="Disordered" evidence="1">
    <location>
        <begin position="52"/>
        <end position="81"/>
    </location>
</feature>
<feature type="transmembrane region" description="Helical" evidence="2">
    <location>
        <begin position="499"/>
        <end position="520"/>
    </location>
</feature>
<reference evidence="3 4" key="1">
    <citation type="submission" date="2016-10" db="EMBL/GenBank/DDBJ databases">
        <title>Draft genome sequence of Coniochaeta ligniaria NRRL30616, a lignocellulolytic fungus for bioabatement of inhibitors in plant biomass hydrolysates.</title>
        <authorList>
            <consortium name="DOE Joint Genome Institute"/>
            <person name="Jimenez D.J."/>
            <person name="Hector R.E."/>
            <person name="Riley R."/>
            <person name="Sun H."/>
            <person name="Grigoriev I.V."/>
            <person name="Van Elsas J.D."/>
            <person name="Nichols N.N."/>
        </authorList>
    </citation>
    <scope>NUCLEOTIDE SEQUENCE [LARGE SCALE GENOMIC DNA]</scope>
    <source>
        <strain evidence="3 4">NRRL 30616</strain>
    </source>
</reference>
<feature type="transmembrane region" description="Helical" evidence="2">
    <location>
        <begin position="246"/>
        <end position="270"/>
    </location>
</feature>
<dbReference type="InParanoid" id="A0A1J7IUC9"/>
<dbReference type="InterPro" id="IPR021840">
    <property type="entry name" value="DUF3433"/>
</dbReference>
<keyword evidence="2" id="KW-0812">Transmembrane</keyword>
<accession>A0A1J7IUC9</accession>
<feature type="transmembrane region" description="Helical" evidence="2">
    <location>
        <begin position="622"/>
        <end position="643"/>
    </location>
</feature>
<evidence type="ECO:0000256" key="1">
    <source>
        <dbReference type="SAM" id="MobiDB-lite"/>
    </source>
</evidence>
<dbReference type="PANTHER" id="PTHR37544">
    <property type="entry name" value="SPRAY-RELATED"/>
    <property type="match status" value="1"/>
</dbReference>
<keyword evidence="2" id="KW-0472">Membrane</keyword>
<dbReference type="Proteomes" id="UP000182658">
    <property type="component" value="Unassembled WGS sequence"/>
</dbReference>
<dbReference type="OrthoDB" id="3057599at2759"/>
<feature type="transmembrane region" description="Helical" evidence="2">
    <location>
        <begin position="663"/>
        <end position="682"/>
    </location>
</feature>
<evidence type="ECO:0000313" key="4">
    <source>
        <dbReference type="Proteomes" id="UP000182658"/>
    </source>
</evidence>
<keyword evidence="4" id="KW-1185">Reference proteome</keyword>
<feature type="transmembrane region" description="Helical" evidence="2">
    <location>
        <begin position="204"/>
        <end position="226"/>
    </location>
</feature>
<evidence type="ECO:0000256" key="2">
    <source>
        <dbReference type="SAM" id="Phobius"/>
    </source>
</evidence>
<feature type="region of interest" description="Disordered" evidence="1">
    <location>
        <begin position="96"/>
        <end position="140"/>
    </location>
</feature>
<dbReference type="PANTHER" id="PTHR37544:SF1">
    <property type="entry name" value="PHOSPHORIBOSYLAMINOIMIDAZOLE-SUCCINOCARBOXAMIDE SYNTHASE"/>
    <property type="match status" value="1"/>
</dbReference>
<evidence type="ECO:0008006" key="5">
    <source>
        <dbReference type="Google" id="ProtNLM"/>
    </source>
</evidence>
<dbReference type="STRING" id="1408157.A0A1J7IUC9"/>
<dbReference type="Pfam" id="PF11915">
    <property type="entry name" value="DUF3433"/>
    <property type="match status" value="2"/>
</dbReference>